<dbReference type="Proteomes" id="UP000533429">
    <property type="component" value="Unassembled WGS sequence"/>
</dbReference>
<dbReference type="EMBL" id="JABXOR010001609">
    <property type="protein sequence ID" value="NVP03428.1"/>
    <property type="molecule type" value="Genomic_DNA"/>
</dbReference>
<dbReference type="SUPFAM" id="SSF52799">
    <property type="entry name" value="(Phosphotyrosine protein) phosphatases II"/>
    <property type="match status" value="1"/>
</dbReference>
<dbReference type="AlphaFoldDB" id="A0A7Y7QB28"/>
<gene>
    <name evidence="1" type="ORF">F6450_17945</name>
    <name evidence="2" type="ORF">HWA77_24800</name>
</gene>
<evidence type="ECO:0000313" key="4">
    <source>
        <dbReference type="Proteomes" id="UP000533429"/>
    </source>
</evidence>
<evidence type="ECO:0000313" key="1">
    <source>
        <dbReference type="EMBL" id="KAB1176603.1"/>
    </source>
</evidence>
<dbReference type="InterPro" id="IPR029021">
    <property type="entry name" value="Prot-tyrosine_phosphatase-like"/>
</dbReference>
<dbReference type="EMBL" id="VZUQ01000086">
    <property type="protein sequence ID" value="KAB1176603.1"/>
    <property type="molecule type" value="Genomic_DNA"/>
</dbReference>
<protein>
    <recommendedName>
        <fullName evidence="5">Tyrosine specific protein phosphatases domain-containing protein</fullName>
    </recommendedName>
</protein>
<dbReference type="InterPro" id="IPR016130">
    <property type="entry name" value="Tyr_Pase_AS"/>
</dbReference>
<evidence type="ECO:0000313" key="2">
    <source>
        <dbReference type="EMBL" id="NVP03428.1"/>
    </source>
</evidence>
<reference evidence="1 3" key="1">
    <citation type="submission" date="2019-09" db="EMBL/GenBank/DDBJ databases">
        <title>Photobacterium damselae subsp. damselae CDC-2227-81, a human clinical isolate.</title>
        <authorList>
            <person name="Osorio C.R."/>
        </authorList>
    </citation>
    <scope>NUCLEOTIDE SEQUENCE [LARGE SCALE GENOMIC DNA]</scope>
    <source>
        <strain evidence="1 3">CDC-2227-81</strain>
    </source>
</reference>
<name>A0A7Y7QB28_PHODD</name>
<dbReference type="PROSITE" id="PS00383">
    <property type="entry name" value="TYR_PHOSPHATASE_1"/>
    <property type="match status" value="1"/>
</dbReference>
<dbReference type="RefSeq" id="WP_146130737.1">
    <property type="nucleotide sequence ID" value="NZ_JABXOQ010000111.1"/>
</dbReference>
<dbReference type="Proteomes" id="UP000480943">
    <property type="component" value="Unassembled WGS sequence"/>
</dbReference>
<proteinExistence type="predicted"/>
<evidence type="ECO:0008006" key="5">
    <source>
        <dbReference type="Google" id="ProtNLM"/>
    </source>
</evidence>
<comment type="caution">
    <text evidence="2">The sequence shown here is derived from an EMBL/GenBank/DDBJ whole genome shotgun (WGS) entry which is preliminary data.</text>
</comment>
<reference evidence="2 4" key="2">
    <citation type="submission" date="2020-06" db="EMBL/GenBank/DDBJ databases">
        <title>Photobacterium damselae subsp. damselae comparative genomics.</title>
        <authorList>
            <person name="Osorio C.R."/>
        </authorList>
    </citation>
    <scope>NUCLEOTIDE SEQUENCE [LARGE SCALE GENOMIC DNA]</scope>
    <source>
        <strain evidence="2 4">TW250/03</strain>
    </source>
</reference>
<evidence type="ECO:0000313" key="3">
    <source>
        <dbReference type="Proteomes" id="UP000480943"/>
    </source>
</evidence>
<sequence>MKLTPSHNTAIISIHDVGEEFEEKKIEAWGVDYKKYWGSWTSFAFEDAAYNEDMIKQYGKEFNKYFADCFTPDMALDMLEEIVSITTNPQITQIIVHCDSGRSRSAAVAKFLNDKYHIPVLRDIEYPNSLVTKLLNDPACYDQTFEEYVHEPVVEAKIDKPTGNNDLITKLSKILTAIFGK</sequence>
<organism evidence="2 4">
    <name type="scientific">Photobacterium damselae subsp. damselae</name>
    <name type="common">Listonella damsela</name>
    <dbReference type="NCBI Taxonomy" id="85581"/>
    <lineage>
        <taxon>Bacteria</taxon>
        <taxon>Pseudomonadati</taxon>
        <taxon>Pseudomonadota</taxon>
        <taxon>Gammaproteobacteria</taxon>
        <taxon>Vibrionales</taxon>
        <taxon>Vibrionaceae</taxon>
        <taxon>Photobacterium</taxon>
    </lineage>
</organism>
<accession>A0A7Y7QB28</accession>